<reference evidence="4 5" key="1">
    <citation type="submission" date="2019-03" db="EMBL/GenBank/DDBJ databases">
        <title>Genomic Encyclopedia of Type Strains, Phase IV (KMG-IV): sequencing the most valuable type-strain genomes for metagenomic binning, comparative biology and taxonomic classification.</title>
        <authorList>
            <person name="Goeker M."/>
        </authorList>
    </citation>
    <scope>NUCLEOTIDE SEQUENCE [LARGE SCALE GENOMIC DNA]</scope>
    <source>
        <strain evidence="4 5">DSM 28559</strain>
    </source>
</reference>
<feature type="domain" description="Isochorismatase-like" evidence="3">
    <location>
        <begin position="8"/>
        <end position="161"/>
    </location>
</feature>
<dbReference type="CDD" id="cd00431">
    <property type="entry name" value="cysteine_hydrolases"/>
    <property type="match status" value="1"/>
</dbReference>
<dbReference type="Pfam" id="PF00857">
    <property type="entry name" value="Isochorismatase"/>
    <property type="match status" value="1"/>
</dbReference>
<dbReference type="InterPro" id="IPR036380">
    <property type="entry name" value="Isochorismatase-like_sf"/>
</dbReference>
<sequence length="178" mass="20594">MDIKKTDMLLVVDMQNVYLPGQKWTCDRIQEAIKYITKLVRTFPETQVVYTKYIASKDPKGVWAEYNRLNGEVNVNQWLNEYVDELKPYLNEGNTYVKSKYSCCENPELRERVRCCERIFIAGVVAECCVLSTIYDLIDMGKKVVYLSEGIAGETREKEEMVKNILSGLSPLHVIFQS</sequence>
<dbReference type="GO" id="GO:0016787">
    <property type="term" value="F:hydrolase activity"/>
    <property type="evidence" value="ECO:0007669"/>
    <property type="project" value="UniProtKB-KW"/>
</dbReference>
<accession>A0A4R2L9Z2</accession>
<dbReference type="InterPro" id="IPR050272">
    <property type="entry name" value="Isochorismatase-like_hydrls"/>
</dbReference>
<keyword evidence="5" id="KW-1185">Reference proteome</keyword>
<comment type="similarity">
    <text evidence="1">Belongs to the isochorismatase family.</text>
</comment>
<evidence type="ECO:0000256" key="1">
    <source>
        <dbReference type="ARBA" id="ARBA00006336"/>
    </source>
</evidence>
<protein>
    <submittedName>
        <fullName evidence="4">Nicotinamidase-related amidase</fullName>
    </submittedName>
</protein>
<dbReference type="OrthoDB" id="4426059at2"/>
<dbReference type="SUPFAM" id="SSF52499">
    <property type="entry name" value="Isochorismatase-like hydrolases"/>
    <property type="match status" value="1"/>
</dbReference>
<keyword evidence="2" id="KW-0378">Hydrolase</keyword>
<organism evidence="4 5">
    <name type="scientific">Frisingicoccus caecimuris</name>
    <dbReference type="NCBI Taxonomy" id="1796636"/>
    <lineage>
        <taxon>Bacteria</taxon>
        <taxon>Bacillati</taxon>
        <taxon>Bacillota</taxon>
        <taxon>Clostridia</taxon>
        <taxon>Lachnospirales</taxon>
        <taxon>Lachnospiraceae</taxon>
        <taxon>Frisingicoccus</taxon>
    </lineage>
</organism>
<dbReference type="AlphaFoldDB" id="A0A4R2L9Z2"/>
<dbReference type="EMBL" id="SLXA01000010">
    <property type="protein sequence ID" value="TCO84042.1"/>
    <property type="molecule type" value="Genomic_DNA"/>
</dbReference>
<comment type="caution">
    <text evidence="4">The sequence shown here is derived from an EMBL/GenBank/DDBJ whole genome shotgun (WGS) entry which is preliminary data.</text>
</comment>
<gene>
    <name evidence="4" type="ORF">EV212_11065</name>
</gene>
<dbReference type="RefSeq" id="WP_132092661.1">
    <property type="nucleotide sequence ID" value="NZ_JANKAQ010000011.1"/>
</dbReference>
<dbReference type="PANTHER" id="PTHR43540">
    <property type="entry name" value="PEROXYUREIDOACRYLATE/UREIDOACRYLATE AMIDOHYDROLASE-RELATED"/>
    <property type="match status" value="1"/>
</dbReference>
<name>A0A4R2L9Z2_9FIRM</name>
<evidence type="ECO:0000313" key="5">
    <source>
        <dbReference type="Proteomes" id="UP000295711"/>
    </source>
</evidence>
<evidence type="ECO:0000313" key="4">
    <source>
        <dbReference type="EMBL" id="TCO84042.1"/>
    </source>
</evidence>
<dbReference type="PANTHER" id="PTHR43540:SF6">
    <property type="entry name" value="ISOCHORISMATASE-LIKE DOMAIN-CONTAINING PROTEIN"/>
    <property type="match status" value="1"/>
</dbReference>
<dbReference type="Gene3D" id="3.40.50.850">
    <property type="entry name" value="Isochorismatase-like"/>
    <property type="match status" value="1"/>
</dbReference>
<dbReference type="InterPro" id="IPR000868">
    <property type="entry name" value="Isochorismatase-like_dom"/>
</dbReference>
<proteinExistence type="inferred from homology"/>
<dbReference type="Proteomes" id="UP000295711">
    <property type="component" value="Unassembled WGS sequence"/>
</dbReference>
<evidence type="ECO:0000259" key="3">
    <source>
        <dbReference type="Pfam" id="PF00857"/>
    </source>
</evidence>
<evidence type="ECO:0000256" key="2">
    <source>
        <dbReference type="ARBA" id="ARBA00022801"/>
    </source>
</evidence>